<dbReference type="EMBL" id="NTFS01000051">
    <property type="protein sequence ID" value="PAX59430.1"/>
    <property type="molecule type" value="Genomic_DNA"/>
</dbReference>
<dbReference type="InterPro" id="IPR041893">
    <property type="entry name" value="ArdA_dom3"/>
</dbReference>
<protein>
    <submittedName>
        <fullName evidence="1">Antirestriction protein</fullName>
    </submittedName>
</protein>
<comment type="caution">
    <text evidence="1">The sequence shown here is derived from an EMBL/GenBank/DDBJ whole genome shotgun (WGS) entry which is preliminary data.</text>
</comment>
<gene>
    <name evidence="1" type="ORF">CK510_07000</name>
</gene>
<accession>A0A2A2TLY5</accession>
<evidence type="ECO:0000313" key="2">
    <source>
        <dbReference type="Proteomes" id="UP000218238"/>
    </source>
</evidence>
<dbReference type="Gene3D" id="1.10.10.1190">
    <property type="entry name" value="Antirestriction protein ArdA, domain 3"/>
    <property type="match status" value="1"/>
</dbReference>
<proteinExistence type="predicted"/>
<name>A0A2A2TLY5_9CYAN</name>
<reference evidence="1 2" key="1">
    <citation type="submission" date="2017-08" db="EMBL/GenBank/DDBJ databases">
        <title>Draft genome sequence of filamentous cyanobacterium Calothrix elsteri CCALA 953.</title>
        <authorList>
            <person name="Gagunashvili A.N."/>
            <person name="Elster J."/>
            <person name="Andresson O.S."/>
        </authorList>
    </citation>
    <scope>NUCLEOTIDE SEQUENCE [LARGE SCALE GENOMIC DNA]</scope>
    <source>
        <strain evidence="1 2">CCALA 953</strain>
    </source>
</reference>
<sequence>MTQEEKPRIYVACLAAYNNGKLHGEWIDCDRDSSDIWDEINAMLAASPEPDAEEWAIHAFENWEGIEIGENEDIEKLAELAQLLKEHGKPFAHYYQDNGSDTTAEDFQDHYMGQYEDEEDFVHQMWEECGTLKQLEELKIHEYYIDWAAIARDWFISDYLSVEVGYKETYVFNRH</sequence>
<dbReference type="OrthoDB" id="944647at2"/>
<keyword evidence="2" id="KW-1185">Reference proteome</keyword>
<dbReference type="InterPro" id="IPR009899">
    <property type="entry name" value="ArdA"/>
</dbReference>
<dbReference type="AlphaFoldDB" id="A0A2A2TLY5"/>
<dbReference type="Gene3D" id="3.10.20.480">
    <property type="entry name" value="Antirestriction protein ArdA, domain 1"/>
    <property type="match status" value="1"/>
</dbReference>
<evidence type="ECO:0000313" key="1">
    <source>
        <dbReference type="EMBL" id="PAX59430.1"/>
    </source>
</evidence>
<dbReference type="Pfam" id="PF07275">
    <property type="entry name" value="ArdA"/>
    <property type="match status" value="1"/>
</dbReference>
<dbReference type="InterPro" id="IPR041895">
    <property type="entry name" value="ArdA_dom1"/>
</dbReference>
<dbReference type="RefSeq" id="WP_095721013.1">
    <property type="nucleotide sequence ID" value="NZ_NTFS01000051.1"/>
</dbReference>
<organism evidence="1 2">
    <name type="scientific">Brunnivagina elsteri CCALA 953</name>
    <dbReference type="NCBI Taxonomy" id="987040"/>
    <lineage>
        <taxon>Bacteria</taxon>
        <taxon>Bacillati</taxon>
        <taxon>Cyanobacteriota</taxon>
        <taxon>Cyanophyceae</taxon>
        <taxon>Nostocales</taxon>
        <taxon>Calotrichaceae</taxon>
        <taxon>Brunnivagina</taxon>
    </lineage>
</organism>
<dbReference type="Proteomes" id="UP000218238">
    <property type="component" value="Unassembled WGS sequence"/>
</dbReference>